<dbReference type="Pfam" id="PF07729">
    <property type="entry name" value="FCD"/>
    <property type="match status" value="1"/>
</dbReference>
<protein>
    <submittedName>
        <fullName evidence="5">DNA-binding transcriptional regulator, GntR family</fullName>
    </submittedName>
</protein>
<dbReference type="Pfam" id="PF00392">
    <property type="entry name" value="GntR"/>
    <property type="match status" value="1"/>
</dbReference>
<dbReference type="Gene3D" id="1.20.120.530">
    <property type="entry name" value="GntR ligand-binding domain-like"/>
    <property type="match status" value="1"/>
</dbReference>
<dbReference type="AlphaFoldDB" id="A0A1H6V2D9"/>
<evidence type="ECO:0000313" key="5">
    <source>
        <dbReference type="EMBL" id="SEI94425.1"/>
    </source>
</evidence>
<evidence type="ECO:0000313" key="6">
    <source>
        <dbReference type="Proteomes" id="UP000199200"/>
    </source>
</evidence>
<dbReference type="SMART" id="SM00895">
    <property type="entry name" value="FCD"/>
    <property type="match status" value="1"/>
</dbReference>
<dbReference type="InterPro" id="IPR008920">
    <property type="entry name" value="TF_FadR/GntR_C"/>
</dbReference>
<evidence type="ECO:0000259" key="4">
    <source>
        <dbReference type="PROSITE" id="PS50949"/>
    </source>
</evidence>
<dbReference type="PRINTS" id="PR00035">
    <property type="entry name" value="HTHGNTR"/>
</dbReference>
<dbReference type="InterPro" id="IPR000524">
    <property type="entry name" value="Tscrpt_reg_HTH_GntR"/>
</dbReference>
<name>A0A1H6V2D9_9BACL</name>
<keyword evidence="2 5" id="KW-0238">DNA-binding</keyword>
<feature type="domain" description="HTH gntR-type" evidence="4">
    <location>
        <begin position="20"/>
        <end position="87"/>
    </location>
</feature>
<dbReference type="PROSITE" id="PS50949">
    <property type="entry name" value="HTH_GNTR"/>
    <property type="match status" value="1"/>
</dbReference>
<keyword evidence="3" id="KW-0804">Transcription</keyword>
<evidence type="ECO:0000256" key="3">
    <source>
        <dbReference type="ARBA" id="ARBA00023163"/>
    </source>
</evidence>
<dbReference type="GO" id="GO:0003677">
    <property type="term" value="F:DNA binding"/>
    <property type="evidence" value="ECO:0007669"/>
    <property type="project" value="UniProtKB-KW"/>
</dbReference>
<organism evidence="5 6">
    <name type="scientific">Bhargavaea ginsengi</name>
    <dbReference type="NCBI Taxonomy" id="426757"/>
    <lineage>
        <taxon>Bacteria</taxon>
        <taxon>Bacillati</taxon>
        <taxon>Bacillota</taxon>
        <taxon>Bacilli</taxon>
        <taxon>Bacillales</taxon>
        <taxon>Caryophanaceae</taxon>
        <taxon>Bhargavaea</taxon>
    </lineage>
</organism>
<dbReference type="InterPro" id="IPR011711">
    <property type="entry name" value="GntR_C"/>
</dbReference>
<dbReference type="PANTHER" id="PTHR43537">
    <property type="entry name" value="TRANSCRIPTIONAL REGULATOR, GNTR FAMILY"/>
    <property type="match status" value="1"/>
</dbReference>
<evidence type="ECO:0000256" key="2">
    <source>
        <dbReference type="ARBA" id="ARBA00023125"/>
    </source>
</evidence>
<dbReference type="InterPro" id="IPR036388">
    <property type="entry name" value="WH-like_DNA-bd_sf"/>
</dbReference>
<keyword evidence="1" id="KW-0805">Transcription regulation</keyword>
<proteinExistence type="predicted"/>
<reference evidence="6" key="1">
    <citation type="submission" date="2016-10" db="EMBL/GenBank/DDBJ databases">
        <authorList>
            <person name="Varghese N."/>
            <person name="Submissions S."/>
        </authorList>
    </citation>
    <scope>NUCLEOTIDE SEQUENCE [LARGE SCALE GENOMIC DNA]</scope>
    <source>
        <strain evidence="6">CGMCC 1.6763</strain>
    </source>
</reference>
<dbReference type="SUPFAM" id="SSF46785">
    <property type="entry name" value="Winged helix' DNA-binding domain"/>
    <property type="match status" value="1"/>
</dbReference>
<dbReference type="SMART" id="SM00345">
    <property type="entry name" value="HTH_GNTR"/>
    <property type="match status" value="1"/>
</dbReference>
<dbReference type="CDD" id="cd07377">
    <property type="entry name" value="WHTH_GntR"/>
    <property type="match status" value="1"/>
</dbReference>
<dbReference type="SUPFAM" id="SSF48008">
    <property type="entry name" value="GntR ligand-binding domain-like"/>
    <property type="match status" value="1"/>
</dbReference>
<keyword evidence="6" id="KW-1185">Reference proteome</keyword>
<dbReference type="RefSeq" id="WP_092050254.1">
    <property type="nucleotide sequence ID" value="NZ_FNZF01000001.1"/>
</dbReference>
<accession>A0A1H6V2D9</accession>
<gene>
    <name evidence="5" type="ORF">SAMN04488127_0854</name>
</gene>
<dbReference type="Proteomes" id="UP000199200">
    <property type="component" value="Unassembled WGS sequence"/>
</dbReference>
<evidence type="ECO:0000256" key="1">
    <source>
        <dbReference type="ARBA" id="ARBA00023015"/>
    </source>
</evidence>
<dbReference type="OrthoDB" id="9781630at2"/>
<dbReference type="Gene3D" id="1.10.10.10">
    <property type="entry name" value="Winged helix-like DNA-binding domain superfamily/Winged helix DNA-binding domain"/>
    <property type="match status" value="1"/>
</dbReference>
<dbReference type="GO" id="GO:0003700">
    <property type="term" value="F:DNA-binding transcription factor activity"/>
    <property type="evidence" value="ECO:0007669"/>
    <property type="project" value="InterPro"/>
</dbReference>
<dbReference type="STRING" id="426757.SAMN04488127_0854"/>
<dbReference type="InterPro" id="IPR036390">
    <property type="entry name" value="WH_DNA-bd_sf"/>
</dbReference>
<sequence length="235" mass="26661">MEITATLTPFAQQLDGLDEYRLPQRAYHTVRLAIRNLVLPPGQAILEREISEALEMSRTPVREALVRLETEGMLTLVPRRGFIVAPIEADDLREIYAIIGTLDGLAIELAAERAEEELLGQLDSIIDSQEEALRSGDLKKWSSLDDEFHDRIVRCAGNLRLTGIIDSYADQSYRARLYTIGERPVPTRSIIEHRAIVASMRAKDGKAARMLMESHRSRAQREILEVLQQHEHINE</sequence>
<dbReference type="PANTHER" id="PTHR43537:SF24">
    <property type="entry name" value="GLUCONATE OPERON TRANSCRIPTIONAL REPRESSOR"/>
    <property type="match status" value="1"/>
</dbReference>
<dbReference type="EMBL" id="FNZF01000001">
    <property type="protein sequence ID" value="SEI94425.1"/>
    <property type="molecule type" value="Genomic_DNA"/>
</dbReference>